<protein>
    <submittedName>
        <fullName evidence="2">Uncharacterized protein</fullName>
    </submittedName>
</protein>
<dbReference type="AlphaFoldDB" id="A0A5B7I841"/>
<organism evidence="2 3">
    <name type="scientific">Portunus trituberculatus</name>
    <name type="common">Swimming crab</name>
    <name type="synonym">Neptunus trituberculatus</name>
    <dbReference type="NCBI Taxonomy" id="210409"/>
    <lineage>
        <taxon>Eukaryota</taxon>
        <taxon>Metazoa</taxon>
        <taxon>Ecdysozoa</taxon>
        <taxon>Arthropoda</taxon>
        <taxon>Crustacea</taxon>
        <taxon>Multicrustacea</taxon>
        <taxon>Malacostraca</taxon>
        <taxon>Eumalacostraca</taxon>
        <taxon>Eucarida</taxon>
        <taxon>Decapoda</taxon>
        <taxon>Pleocyemata</taxon>
        <taxon>Brachyura</taxon>
        <taxon>Eubrachyura</taxon>
        <taxon>Portunoidea</taxon>
        <taxon>Portunidae</taxon>
        <taxon>Portuninae</taxon>
        <taxon>Portunus</taxon>
    </lineage>
</organism>
<accession>A0A5B7I841</accession>
<evidence type="ECO:0000313" key="2">
    <source>
        <dbReference type="EMBL" id="MPC78305.1"/>
    </source>
</evidence>
<evidence type="ECO:0000313" key="3">
    <source>
        <dbReference type="Proteomes" id="UP000324222"/>
    </source>
</evidence>
<gene>
    <name evidence="2" type="ORF">E2C01_072789</name>
</gene>
<keyword evidence="3" id="KW-1185">Reference proteome</keyword>
<proteinExistence type="predicted"/>
<dbReference type="Proteomes" id="UP000324222">
    <property type="component" value="Unassembled WGS sequence"/>
</dbReference>
<comment type="caution">
    <text evidence="2">The sequence shown here is derived from an EMBL/GenBank/DDBJ whole genome shotgun (WGS) entry which is preliminary data.</text>
</comment>
<reference evidence="2 3" key="1">
    <citation type="submission" date="2019-05" db="EMBL/GenBank/DDBJ databases">
        <title>Another draft genome of Portunus trituberculatus and its Hox gene families provides insights of decapod evolution.</title>
        <authorList>
            <person name="Jeong J.-H."/>
            <person name="Song I."/>
            <person name="Kim S."/>
            <person name="Choi T."/>
            <person name="Kim D."/>
            <person name="Ryu S."/>
            <person name="Kim W."/>
        </authorList>
    </citation>
    <scope>NUCLEOTIDE SEQUENCE [LARGE SCALE GENOMIC DNA]</scope>
    <source>
        <tissue evidence="2">Muscle</tissue>
    </source>
</reference>
<sequence>MDGQRDRQSGRVLWRGHLETKGSGEDASSQPLAMTSGANCLTGAKPFPLQSQHKIDTSDDNPAMGDRLHTQVYITHYVGSTLRHSAQLATDIHNKAR</sequence>
<name>A0A5B7I841_PORTR</name>
<dbReference type="EMBL" id="VSRR010048075">
    <property type="protein sequence ID" value="MPC78305.1"/>
    <property type="molecule type" value="Genomic_DNA"/>
</dbReference>
<feature type="region of interest" description="Disordered" evidence="1">
    <location>
        <begin position="1"/>
        <end position="32"/>
    </location>
</feature>
<evidence type="ECO:0000256" key="1">
    <source>
        <dbReference type="SAM" id="MobiDB-lite"/>
    </source>
</evidence>